<proteinExistence type="predicted"/>
<dbReference type="GO" id="GO:0005923">
    <property type="term" value="C:bicellular tight junction"/>
    <property type="evidence" value="ECO:0007669"/>
    <property type="project" value="TreeGrafter"/>
</dbReference>
<dbReference type="Proteomes" id="UP000030680">
    <property type="component" value="Unassembled WGS sequence"/>
</dbReference>
<name>M2XKI4_GALSU</name>
<dbReference type="Gramene" id="EME30647">
    <property type="protein sequence ID" value="EME30647"/>
    <property type="gene ID" value="Gasu_21060"/>
</dbReference>
<keyword evidence="5" id="KW-0175">Coiled coil</keyword>
<dbReference type="EMBL" id="KB454498">
    <property type="protein sequence ID" value="EME30647.1"/>
    <property type="molecule type" value="Genomic_DNA"/>
</dbReference>
<dbReference type="RefSeq" id="XP_005707167.1">
    <property type="nucleotide sequence ID" value="XM_005707110.1"/>
</dbReference>
<dbReference type="GeneID" id="17089364"/>
<feature type="compositionally biased region" description="Basic and acidic residues" evidence="6">
    <location>
        <begin position="243"/>
        <end position="253"/>
    </location>
</feature>
<evidence type="ECO:0000256" key="5">
    <source>
        <dbReference type="SAM" id="Coils"/>
    </source>
</evidence>
<evidence type="ECO:0000256" key="6">
    <source>
        <dbReference type="SAM" id="MobiDB-lite"/>
    </source>
</evidence>
<feature type="domain" description="Centrosomin N-terminal motif 1" evidence="7">
    <location>
        <begin position="32"/>
        <end position="106"/>
    </location>
</feature>
<accession>M2XKI4</accession>
<feature type="coiled-coil region" evidence="5">
    <location>
        <begin position="96"/>
        <end position="130"/>
    </location>
</feature>
<feature type="coiled-coil region" evidence="5">
    <location>
        <begin position="1182"/>
        <end position="1219"/>
    </location>
</feature>
<organism evidence="8 9">
    <name type="scientific">Galdieria sulphuraria</name>
    <name type="common">Red alga</name>
    <dbReference type="NCBI Taxonomy" id="130081"/>
    <lineage>
        <taxon>Eukaryota</taxon>
        <taxon>Rhodophyta</taxon>
        <taxon>Bangiophyceae</taxon>
        <taxon>Galdieriales</taxon>
        <taxon>Galdieriaceae</taxon>
        <taxon>Galdieria</taxon>
    </lineage>
</organism>
<feature type="compositionally biased region" description="Basic and acidic residues" evidence="6">
    <location>
        <begin position="272"/>
        <end position="288"/>
    </location>
</feature>
<comment type="subcellular location">
    <subcellularLocation>
        <location evidence="1">Cytoplasm</location>
    </subcellularLocation>
</comment>
<keyword evidence="9" id="KW-1185">Reference proteome</keyword>
<protein>
    <recommendedName>
        <fullName evidence="7">Centrosomin N-terminal motif 1 domain-containing protein</fullName>
    </recommendedName>
</protein>
<evidence type="ECO:0000313" key="9">
    <source>
        <dbReference type="Proteomes" id="UP000030680"/>
    </source>
</evidence>
<evidence type="ECO:0000256" key="1">
    <source>
        <dbReference type="ARBA" id="ARBA00004496"/>
    </source>
</evidence>
<evidence type="ECO:0000313" key="8">
    <source>
        <dbReference type="EMBL" id="EME30647.1"/>
    </source>
</evidence>
<evidence type="ECO:0000256" key="2">
    <source>
        <dbReference type="ARBA" id="ARBA00022490"/>
    </source>
</evidence>
<keyword evidence="2" id="KW-0963">Cytoplasm</keyword>
<dbReference type="PANTHER" id="PTHR46349:SF6">
    <property type="entry name" value="MYOSIN-6-LIKE"/>
    <property type="match status" value="1"/>
</dbReference>
<gene>
    <name evidence="8" type="ORF">Gasu_21060</name>
</gene>
<feature type="compositionally biased region" description="Polar residues" evidence="6">
    <location>
        <begin position="224"/>
        <end position="240"/>
    </location>
</feature>
<feature type="coiled-coil region" evidence="5">
    <location>
        <begin position="377"/>
        <end position="726"/>
    </location>
</feature>
<keyword evidence="4" id="KW-0505">Motor protein</keyword>
<feature type="compositionally biased region" description="Polar residues" evidence="6">
    <location>
        <begin position="1036"/>
        <end position="1053"/>
    </location>
</feature>
<dbReference type="SUPFAM" id="SSF57997">
    <property type="entry name" value="Tropomyosin"/>
    <property type="match status" value="1"/>
</dbReference>
<dbReference type="GO" id="GO:0005815">
    <property type="term" value="C:microtubule organizing center"/>
    <property type="evidence" value="ECO:0007669"/>
    <property type="project" value="InterPro"/>
</dbReference>
<dbReference type="PANTHER" id="PTHR46349">
    <property type="entry name" value="CINGULIN-LIKE PROTEIN 1-RELATED"/>
    <property type="match status" value="1"/>
</dbReference>
<feature type="region of interest" description="Disordered" evidence="6">
    <location>
        <begin position="224"/>
        <end position="299"/>
    </location>
</feature>
<feature type="region of interest" description="Disordered" evidence="6">
    <location>
        <begin position="1035"/>
        <end position="1094"/>
    </location>
</feature>
<dbReference type="Pfam" id="PF07989">
    <property type="entry name" value="Cnn_1N"/>
    <property type="match status" value="1"/>
</dbReference>
<dbReference type="GO" id="GO:0005737">
    <property type="term" value="C:cytoplasm"/>
    <property type="evidence" value="ECO:0007669"/>
    <property type="project" value="UniProtKB-SubCell"/>
</dbReference>
<reference evidence="9" key="1">
    <citation type="journal article" date="2013" name="Science">
        <title>Gene transfer from bacteria and archaea facilitated evolution of an extremophilic eukaryote.</title>
        <authorList>
            <person name="Schonknecht G."/>
            <person name="Chen W.H."/>
            <person name="Ternes C.M."/>
            <person name="Barbier G.G."/>
            <person name="Shrestha R.P."/>
            <person name="Stanke M."/>
            <person name="Brautigam A."/>
            <person name="Baker B.J."/>
            <person name="Banfield J.F."/>
            <person name="Garavito R.M."/>
            <person name="Carr K."/>
            <person name="Wilkerson C."/>
            <person name="Rensing S.A."/>
            <person name="Gagneul D."/>
            <person name="Dickenson N.E."/>
            <person name="Oesterhelt C."/>
            <person name="Lercher M.J."/>
            <person name="Weber A.P."/>
        </authorList>
    </citation>
    <scope>NUCLEOTIDE SEQUENCE [LARGE SCALE GENOMIC DNA]</scope>
    <source>
        <strain evidence="9">074W</strain>
    </source>
</reference>
<dbReference type="OMA" id="RHENEYT"/>
<keyword evidence="3" id="KW-0518">Myosin</keyword>
<dbReference type="InterPro" id="IPR012943">
    <property type="entry name" value="Cnn_1N"/>
</dbReference>
<dbReference type="STRING" id="130081.M2XKI4"/>
<feature type="coiled-coil region" evidence="5">
    <location>
        <begin position="26"/>
        <end position="53"/>
    </location>
</feature>
<evidence type="ECO:0000256" key="3">
    <source>
        <dbReference type="ARBA" id="ARBA00023123"/>
    </source>
</evidence>
<feature type="compositionally biased region" description="Polar residues" evidence="6">
    <location>
        <begin position="1074"/>
        <end position="1094"/>
    </location>
</feature>
<sequence>MSERVSFSALRDTLNSPEYEEQPVVSNSADATLRRQEKEIQRLKKANFNLKLQVFHLEEKLGLLPNDFEGDTTNKSTLSMEDSGLQSPKANLLQVLEEKEREVAQRDELLKKARKVIFSLQEKIKELYERKHSLHNASVVKEQIANGDTNNNFLKPDNTWPSSLSETFQVFRKRWNLLAENFPNEMSQIPKEAIVSHDWAALENIFHHVIESLPLFQNLAKNSDNSEFQSPKSSNDNQKSPKFAHDYEFDGRKSNQVMKPRAYSNPPSPLEMDIKNAHGPRRSPEKTHSNQNTPTRHSWDAEYVPVRKLQDILSCFAEIPELRLSQISPRSKLQSDDIIRYLKMIYEQTFNLQEKVLKCQDEIQYKEARVEDALVAKRQAEESLLALHEEREQLLQQAGSVETQLDETIYYYRNENEKLLDELQKSKEELQEAQAFYKDKLTGHTEELEKQREYYEAEIARISEELEETRSQLEESQKHYQDILERQTNEFNEMQENYENQIADLSEEFDQRTKELKEKQRVVEAEVNRLTEELEQVTNQLDETERHYQAENEELVEELDRRTKELQELRDNKEAETVRLSQELDQMGLKLEELKNQYQDERAQKLEEYEKQRNEWERTKEEYEMDIARISVELQQTRNENKNMHSCHEEEMARLNEELHRQTSEMEEAKQRYESEVNQLSEQLEKTKQQLEESESHYRLENERISNELQQVSKRLEEELSKAEQHAALSQMLNEYEEWLSVLQTDNEHHFQRGQPVDCVLRRTLLSEIDEQNNRLTQYESQLEQLKHDYNCLVKEKTSLSSSNQEIEEESRIYREQLEMVQKEKEELKVNQEELQFQNASLKQQAQLIAQELEKCRNELCTSREEAKKLNLKISEEAIIEENLRKRNEIIERELKCITEERDSLRRAIDTYKEQIESMTLEVSTLRTNLTSLEQSYRSKEDELENALQDKQQISKQIDIVREELETALKKYENQNGIMAEMEISLSEKQHTIEKLQEELVQKQTQLNLLSKELEESSSEHEILQQKIAKLESDQSDLTRQLESASKPKSTASEEFATKPSESEKSQLRLYESTGVQASQQTTHSVRSNENDTPSQIEATLEHNSIAVFEQVNSSQQPQVIKESNTEAEPIVASSYDQHSETGLPTDLPISRDKTELEQLLRQRDYENLVLQQETESYYEEWKKMEKESELLRSMLQSLEDEQIQIRKCALELREAMEDLFEANSADFLSVKQNLQQYFNRLFEKLMIEASYSATECKDSLGHTTFQVNSIGKRVANESDWTDSKDLDDSCQQVFSLFSYELQNLQAAMQQLSENVPSYINCENGSVQCSNLLPDMTLSGHSVEFEELGSYIRQLTQLLSVFRKISIAAKQALQSEMSLGNISVYEVSQPVFGNSTTTDVDFGCHFSHNSLPQASDAKKLLDRNEIETISQVAIDALATKKYLMESMESFNVQVEQVLSSVAKRIDFISEKQRSLGKYLKSRHPLPKVSSPLKPDVSGENLLGIHLSTSMHKSEQHTWEDVALKQIEETQRLINSAHQRLAWEKARLIQSVFGHFHE</sequence>
<dbReference type="KEGG" id="gsl:Gasu_21060"/>
<evidence type="ECO:0000259" key="7">
    <source>
        <dbReference type="Pfam" id="PF07989"/>
    </source>
</evidence>
<evidence type="ECO:0000256" key="4">
    <source>
        <dbReference type="ARBA" id="ARBA00023175"/>
    </source>
</evidence>
<dbReference type="OrthoDB" id="10255000at2759"/>